<name>A0A818ZYA6_9BILA</name>
<dbReference type="GO" id="GO:0005634">
    <property type="term" value="C:nucleus"/>
    <property type="evidence" value="ECO:0007669"/>
    <property type="project" value="TreeGrafter"/>
</dbReference>
<dbReference type="Proteomes" id="UP000663868">
    <property type="component" value="Unassembled WGS sequence"/>
</dbReference>
<dbReference type="SMART" id="SM00558">
    <property type="entry name" value="JmjC"/>
    <property type="match status" value="1"/>
</dbReference>
<dbReference type="CDD" id="cd00590">
    <property type="entry name" value="RRM_SF"/>
    <property type="match status" value="1"/>
</dbReference>
<organism evidence="2 3">
    <name type="scientific">Adineta steineri</name>
    <dbReference type="NCBI Taxonomy" id="433720"/>
    <lineage>
        <taxon>Eukaryota</taxon>
        <taxon>Metazoa</taxon>
        <taxon>Spiralia</taxon>
        <taxon>Gnathifera</taxon>
        <taxon>Rotifera</taxon>
        <taxon>Eurotatoria</taxon>
        <taxon>Bdelloidea</taxon>
        <taxon>Adinetida</taxon>
        <taxon>Adinetidae</taxon>
        <taxon>Adineta</taxon>
    </lineage>
</organism>
<dbReference type="InterPro" id="IPR003347">
    <property type="entry name" value="JmjC_dom"/>
</dbReference>
<reference evidence="2" key="1">
    <citation type="submission" date="2021-02" db="EMBL/GenBank/DDBJ databases">
        <authorList>
            <person name="Nowell W R."/>
        </authorList>
    </citation>
    <scope>NUCLEOTIDE SEQUENCE</scope>
</reference>
<proteinExistence type="predicted"/>
<dbReference type="PROSITE" id="PS51184">
    <property type="entry name" value="JMJC"/>
    <property type="match status" value="1"/>
</dbReference>
<accession>A0A818ZYA6</accession>
<comment type="caution">
    <text evidence="2">The sequence shown here is derived from an EMBL/GenBank/DDBJ whole genome shotgun (WGS) entry which is preliminary data.</text>
</comment>
<gene>
    <name evidence="2" type="ORF">KXQ929_LOCUS15542</name>
</gene>
<sequence>MDVPTFEINENEIENIINFIYKHERILKEYGAIKIQPNIHCKFALKKRPKNLILHPISRQIVKINSNNLLYSVQDTSYVDKPNKRASMIKDECTFWLDLSYLNNGQRPLNISFSSNNTFFYQKTARRYFDIHRVPYQSLLRIAGKKVISECVPCVKRAHEAGAIFPLSCTEQNLFSIDYHHEGGIHHWYIIPNCERKSFQTIIDQEKLSICLDHGQIVIDPSFLDKHHIRYHRIRQCPNEFVVLSAGTLSQSFVEDASWSESIVFALPSWIEDDHANDSKLLCQCNIFNNTLSETIDITVFNHELIRKYIKTYLDNTTNDQNDSNAMTTTTTTTTTLNRVEDKSLNDRTMMSTSVQLPFIPQQTTPSCDSIPTLSTTSSLSNYLYEDNQDRLNINNPGAQYQILEQGIFQDALDRHTTDIALVDSRINEYLRILETSTQQTQQITATSTSGHENCIDNCDVDNPFIICEEFMDIPLDIEESIPSVFSQDNEYIDTTSSLTNSLDTYATTVNEQSHTTKNRVLDSPRNDRKTLFVSGLKKDVREEDVRRLFPGCSNVIIKRYRTTRHLKYALVTHCMSQTAEINYRRPINFHVLGPQCRIEYAGDSASVLSRNQSRDRKTIVVRRIPPNVSETDLYDLFPSCRILKYYPAVIVSATALMTATATNNRDILLG</sequence>
<dbReference type="GO" id="GO:0003676">
    <property type="term" value="F:nucleic acid binding"/>
    <property type="evidence" value="ECO:0007669"/>
    <property type="project" value="InterPro"/>
</dbReference>
<dbReference type="AlphaFoldDB" id="A0A818ZYA6"/>
<evidence type="ECO:0000313" key="2">
    <source>
        <dbReference type="EMBL" id="CAF3774141.1"/>
    </source>
</evidence>
<dbReference type="EMBL" id="CAJOBB010000906">
    <property type="protein sequence ID" value="CAF3774141.1"/>
    <property type="molecule type" value="Genomic_DNA"/>
</dbReference>
<dbReference type="InterPro" id="IPR035979">
    <property type="entry name" value="RBD_domain_sf"/>
</dbReference>
<dbReference type="GO" id="GO:0010468">
    <property type="term" value="P:regulation of gene expression"/>
    <property type="evidence" value="ECO:0007669"/>
    <property type="project" value="TreeGrafter"/>
</dbReference>
<evidence type="ECO:0000259" key="1">
    <source>
        <dbReference type="PROSITE" id="PS51184"/>
    </source>
</evidence>
<dbReference type="GO" id="GO:0051864">
    <property type="term" value="F:histone H3K36 demethylase activity"/>
    <property type="evidence" value="ECO:0007669"/>
    <property type="project" value="TreeGrafter"/>
</dbReference>
<dbReference type="PANTHER" id="PTHR10694:SF7">
    <property type="entry name" value="[HISTONE H3]-TRIMETHYL-L-LYSINE(9) DEMETHYLASE"/>
    <property type="match status" value="1"/>
</dbReference>
<dbReference type="Gene3D" id="3.30.70.330">
    <property type="match status" value="1"/>
</dbReference>
<dbReference type="InterPro" id="IPR012677">
    <property type="entry name" value="Nucleotide-bd_a/b_plait_sf"/>
</dbReference>
<feature type="domain" description="JmjC" evidence="1">
    <location>
        <begin position="123"/>
        <end position="282"/>
    </location>
</feature>
<evidence type="ECO:0000313" key="3">
    <source>
        <dbReference type="Proteomes" id="UP000663868"/>
    </source>
</evidence>
<dbReference type="PANTHER" id="PTHR10694">
    <property type="entry name" value="LYSINE-SPECIFIC DEMETHYLASE"/>
    <property type="match status" value="1"/>
</dbReference>
<dbReference type="SUPFAM" id="SSF54928">
    <property type="entry name" value="RNA-binding domain, RBD"/>
    <property type="match status" value="1"/>
</dbReference>
<dbReference type="GO" id="GO:0000785">
    <property type="term" value="C:chromatin"/>
    <property type="evidence" value="ECO:0007669"/>
    <property type="project" value="TreeGrafter"/>
</dbReference>
<dbReference type="Pfam" id="PF02373">
    <property type="entry name" value="JmjC"/>
    <property type="match status" value="1"/>
</dbReference>
<dbReference type="Gene3D" id="2.60.120.650">
    <property type="entry name" value="Cupin"/>
    <property type="match status" value="1"/>
</dbReference>
<dbReference type="GO" id="GO:0032454">
    <property type="term" value="F:histone H3K9 demethylase activity"/>
    <property type="evidence" value="ECO:0007669"/>
    <property type="project" value="TreeGrafter"/>
</dbReference>
<protein>
    <recommendedName>
        <fullName evidence="1">JmjC domain-containing protein</fullName>
    </recommendedName>
</protein>